<dbReference type="Proteomes" id="UP000318080">
    <property type="component" value="Unassembled WGS sequence"/>
</dbReference>
<keyword evidence="2" id="KW-1185">Reference proteome</keyword>
<protein>
    <submittedName>
        <fullName evidence="1">Uncharacterized protein</fullName>
    </submittedName>
</protein>
<proteinExistence type="predicted"/>
<comment type="caution">
    <text evidence="1">The sequence shown here is derived from an EMBL/GenBank/DDBJ whole genome shotgun (WGS) entry which is preliminary data.</text>
</comment>
<reference evidence="1 2" key="1">
    <citation type="submission" date="2019-06" db="EMBL/GenBank/DDBJ databases">
        <title>Draft genome of C. phoceense Strain 272.</title>
        <authorList>
            <person name="Pacheco L.G.C."/>
            <person name="Barberis C.M."/>
            <person name="Almuzara M.N."/>
            <person name="Traglia G.M."/>
            <person name="Santos C.S."/>
            <person name="Rocha D.J.P.G."/>
            <person name="Aguiar E.R.G.R."/>
            <person name="Vay C.A."/>
        </authorList>
    </citation>
    <scope>NUCLEOTIDE SEQUENCE [LARGE SCALE GENOMIC DNA]</scope>
    <source>
        <strain evidence="1 2">272</strain>
    </source>
</reference>
<dbReference type="AlphaFoldDB" id="A0A540R5R7"/>
<evidence type="ECO:0000313" key="2">
    <source>
        <dbReference type="Proteomes" id="UP000318080"/>
    </source>
</evidence>
<name>A0A540R5R7_9CORY</name>
<organism evidence="1 2">
    <name type="scientific">Corynebacterium phoceense</name>
    <dbReference type="NCBI Taxonomy" id="1686286"/>
    <lineage>
        <taxon>Bacteria</taxon>
        <taxon>Bacillati</taxon>
        <taxon>Actinomycetota</taxon>
        <taxon>Actinomycetes</taxon>
        <taxon>Mycobacteriales</taxon>
        <taxon>Corynebacteriaceae</taxon>
        <taxon>Corynebacterium</taxon>
    </lineage>
</organism>
<dbReference type="RefSeq" id="WP_141629089.1">
    <property type="nucleotide sequence ID" value="NZ_VHIR01000013.1"/>
</dbReference>
<evidence type="ECO:0000313" key="1">
    <source>
        <dbReference type="EMBL" id="TQE43046.1"/>
    </source>
</evidence>
<accession>A0A540R5R7</accession>
<gene>
    <name evidence="1" type="ORF">EJK80_09240</name>
</gene>
<sequence>MYSSPEIFQLPLHNNWIPTASQCKSSSSLRKFILNGKEISDFRKEPGRPFVFLAKILLPQEFWVVFSQGTARD</sequence>
<dbReference type="EMBL" id="VHIR01000013">
    <property type="protein sequence ID" value="TQE43046.1"/>
    <property type="molecule type" value="Genomic_DNA"/>
</dbReference>